<reference evidence="6 7" key="1">
    <citation type="submission" date="2015-01" db="EMBL/GenBank/DDBJ databases">
        <title>Genome of allotetraploid Gossypium barbadense reveals genomic plasticity and fiber elongation in cotton evolution.</title>
        <authorList>
            <person name="Chen X."/>
            <person name="Liu X."/>
            <person name="Zhao B."/>
            <person name="Zheng H."/>
            <person name="Hu Y."/>
            <person name="Lu G."/>
            <person name="Yang C."/>
            <person name="Chen J."/>
            <person name="Shan C."/>
            <person name="Zhang L."/>
            <person name="Zhou Y."/>
            <person name="Wang L."/>
            <person name="Guo W."/>
            <person name="Bai Y."/>
            <person name="Ruan J."/>
            <person name="Shangguan X."/>
            <person name="Mao Y."/>
            <person name="Jiang J."/>
            <person name="Zhu Y."/>
            <person name="Lei J."/>
            <person name="Kang H."/>
            <person name="Chen S."/>
            <person name="He X."/>
            <person name="Wang R."/>
            <person name="Wang Y."/>
            <person name="Chen J."/>
            <person name="Wang L."/>
            <person name="Yu S."/>
            <person name="Wang B."/>
            <person name="Wei J."/>
            <person name="Song S."/>
            <person name="Lu X."/>
            <person name="Gao Z."/>
            <person name="Gu W."/>
            <person name="Deng X."/>
            <person name="Ma D."/>
            <person name="Wang S."/>
            <person name="Liang W."/>
            <person name="Fang L."/>
            <person name="Cai C."/>
            <person name="Zhu X."/>
            <person name="Zhou B."/>
            <person name="Zhang Y."/>
            <person name="Chen Z."/>
            <person name="Xu S."/>
            <person name="Zhu R."/>
            <person name="Wang S."/>
            <person name="Zhang T."/>
            <person name="Zhao G."/>
        </authorList>
    </citation>
    <scope>NUCLEOTIDE SEQUENCE [LARGE SCALE GENOMIC DNA]</scope>
    <source>
        <strain evidence="7">cv. Xinhai21</strain>
        <tissue evidence="6">Leaf</tissue>
    </source>
</reference>
<feature type="compositionally biased region" description="Polar residues" evidence="4">
    <location>
        <begin position="396"/>
        <end position="419"/>
    </location>
</feature>
<feature type="compositionally biased region" description="Basic residues" evidence="4">
    <location>
        <begin position="200"/>
        <end position="213"/>
    </location>
</feature>
<feature type="region of interest" description="Disordered" evidence="4">
    <location>
        <begin position="393"/>
        <end position="430"/>
    </location>
</feature>
<feature type="coiled-coil region" evidence="3">
    <location>
        <begin position="66"/>
        <end position="114"/>
    </location>
</feature>
<dbReference type="GO" id="GO:0034090">
    <property type="term" value="P:maintenance of meiotic sister chromatid cohesion"/>
    <property type="evidence" value="ECO:0007669"/>
    <property type="project" value="InterPro"/>
</dbReference>
<evidence type="ECO:0000259" key="5">
    <source>
        <dbReference type="Pfam" id="PF07557"/>
    </source>
</evidence>
<feature type="compositionally biased region" description="Basic and acidic residues" evidence="4">
    <location>
        <begin position="161"/>
        <end position="171"/>
    </location>
</feature>
<dbReference type="GO" id="GO:0005634">
    <property type="term" value="C:nucleus"/>
    <property type="evidence" value="ECO:0007669"/>
    <property type="project" value="InterPro"/>
</dbReference>
<dbReference type="InterPro" id="IPR044693">
    <property type="entry name" value="SGO_plant"/>
</dbReference>
<dbReference type="Pfam" id="PF07557">
    <property type="entry name" value="Shugoshin_C"/>
    <property type="match status" value="1"/>
</dbReference>
<dbReference type="PANTHER" id="PTHR34373:SF9">
    <property type="entry name" value="SHUGOSHIN 2"/>
    <property type="match status" value="1"/>
</dbReference>
<gene>
    <name evidence="6" type="ORF">GOBAR_AA13343</name>
</gene>
<dbReference type="EMBL" id="KZ664157">
    <property type="protein sequence ID" value="PPS07309.1"/>
    <property type="molecule type" value="Genomic_DNA"/>
</dbReference>
<organism evidence="6 7">
    <name type="scientific">Gossypium barbadense</name>
    <name type="common">Sea Island cotton</name>
    <name type="synonym">Hibiscus barbadensis</name>
    <dbReference type="NCBI Taxonomy" id="3634"/>
    <lineage>
        <taxon>Eukaryota</taxon>
        <taxon>Viridiplantae</taxon>
        <taxon>Streptophyta</taxon>
        <taxon>Embryophyta</taxon>
        <taxon>Tracheophyta</taxon>
        <taxon>Spermatophyta</taxon>
        <taxon>Magnoliopsida</taxon>
        <taxon>eudicotyledons</taxon>
        <taxon>Gunneridae</taxon>
        <taxon>Pentapetalae</taxon>
        <taxon>rosids</taxon>
        <taxon>malvids</taxon>
        <taxon>Malvales</taxon>
        <taxon>Malvaceae</taxon>
        <taxon>Malvoideae</taxon>
        <taxon>Gossypium</taxon>
    </lineage>
</organism>
<dbReference type="AlphaFoldDB" id="A0A2P5XVC2"/>
<evidence type="ECO:0000256" key="1">
    <source>
        <dbReference type="ARBA" id="ARBA00010845"/>
    </source>
</evidence>
<dbReference type="PANTHER" id="PTHR34373">
    <property type="entry name" value="SHUGOSHIN 2"/>
    <property type="match status" value="1"/>
</dbReference>
<accession>A0A2P5XVC2</accession>
<evidence type="ECO:0000256" key="3">
    <source>
        <dbReference type="SAM" id="Coils"/>
    </source>
</evidence>
<feature type="region of interest" description="Disordered" evidence="4">
    <location>
        <begin position="137"/>
        <end position="173"/>
    </location>
</feature>
<evidence type="ECO:0000313" key="6">
    <source>
        <dbReference type="EMBL" id="PPS07309.1"/>
    </source>
</evidence>
<protein>
    <recommendedName>
        <fullName evidence="5">Shugoshin C-terminal domain-containing protein</fullName>
    </recommendedName>
</protein>
<evidence type="ECO:0000256" key="4">
    <source>
        <dbReference type="SAM" id="MobiDB-lite"/>
    </source>
</evidence>
<feature type="compositionally biased region" description="Basic and acidic residues" evidence="4">
    <location>
        <begin position="137"/>
        <end position="148"/>
    </location>
</feature>
<keyword evidence="2" id="KW-0159">Chromosome partition</keyword>
<dbReference type="GO" id="GO:0000775">
    <property type="term" value="C:chromosome, centromeric region"/>
    <property type="evidence" value="ECO:0007669"/>
    <property type="project" value="InterPro"/>
</dbReference>
<proteinExistence type="inferred from homology"/>
<dbReference type="OrthoDB" id="770508at2759"/>
<evidence type="ECO:0000256" key="2">
    <source>
        <dbReference type="ARBA" id="ARBA00022829"/>
    </source>
</evidence>
<keyword evidence="3" id="KW-0175">Coiled coil</keyword>
<feature type="region of interest" description="Disordered" evidence="4">
    <location>
        <begin position="340"/>
        <end position="368"/>
    </location>
</feature>
<feature type="domain" description="Shugoshin C-terminal" evidence="5">
    <location>
        <begin position="430"/>
        <end position="454"/>
    </location>
</feature>
<name>A0A2P5XVC2_GOSBA</name>
<dbReference type="InterPro" id="IPR011515">
    <property type="entry name" value="Shugoshin_C"/>
</dbReference>
<dbReference type="GO" id="GO:0045144">
    <property type="term" value="P:meiotic sister chromatid segregation"/>
    <property type="evidence" value="ECO:0007669"/>
    <property type="project" value="InterPro"/>
</dbReference>
<comment type="similarity">
    <text evidence="1">Belongs to the shugoshin family.</text>
</comment>
<dbReference type="Proteomes" id="UP000239757">
    <property type="component" value="Unassembled WGS sequence"/>
</dbReference>
<sequence>MENLTTLDTGTADVAGDKLRGEIMENRCSMGNVSRKGLTDISNLQQQPKLLNQGAKLLLQPASHGTKDYIDKLQQLRINLEKFQQQNMVLAQANSQMLAELNSSKDRLKALKHELGCKNALLKAIKLELGTNKCGKAGESHDEKDGENKTCNTNGCGETGESLKGEDKENKPCNMTRKRQSYDLGPCNIKPVQGKEGVKNKRVYAKRQSARRKTQAETTEDVIEVDDTKSFDSTCDDKVCLRRQPARFKSQEPETTEYMFEVDDTKSFDSTCDDKVHGSGPSDIKPVQTKEGIDNKGFLVCLKRLSARFKAQEPESTEYMCEVDDTKSFAPICDDKVCKSGPSDIKSTQGNKRDDGKRQSAKIRAQEPETSIDVFDVDDVRCLVSSISDDKVHESGQLSSNSSVKSEQEEGNTSMSTRNEAQELRRVSVGRPLRRAVEKVQSYKEMKVNVKMRREV</sequence>
<feature type="region of interest" description="Disordered" evidence="4">
    <location>
        <begin position="198"/>
        <end position="218"/>
    </location>
</feature>
<evidence type="ECO:0000313" key="7">
    <source>
        <dbReference type="Proteomes" id="UP000239757"/>
    </source>
</evidence>